<dbReference type="InterPro" id="IPR050534">
    <property type="entry name" value="Coronavir_polyprotein_1ab"/>
</dbReference>
<dbReference type="PANTHER" id="PTHR43788:SF8">
    <property type="entry name" value="DNA-BINDING PROTEIN SMUBP-2"/>
    <property type="match status" value="1"/>
</dbReference>
<feature type="domain" description="AAA+ ATPase" evidence="13">
    <location>
        <begin position="249"/>
        <end position="520"/>
    </location>
</feature>
<name>A0AAW0Z3F1_9TREE</name>
<dbReference type="KEGG" id="kne:92179171"/>
<evidence type="ECO:0000256" key="4">
    <source>
        <dbReference type="ARBA" id="ARBA00012551"/>
    </source>
</evidence>
<evidence type="ECO:0000259" key="13">
    <source>
        <dbReference type="SMART" id="SM00382"/>
    </source>
</evidence>
<dbReference type="Pfam" id="PF13086">
    <property type="entry name" value="AAA_11"/>
    <property type="match status" value="1"/>
</dbReference>
<dbReference type="SUPFAM" id="SSF52540">
    <property type="entry name" value="P-loop containing nucleoside triphosphate hydrolases"/>
    <property type="match status" value="1"/>
</dbReference>
<dbReference type="GO" id="GO:0005634">
    <property type="term" value="C:nucleus"/>
    <property type="evidence" value="ECO:0007669"/>
    <property type="project" value="UniProtKB-SubCell"/>
</dbReference>
<evidence type="ECO:0000256" key="12">
    <source>
        <dbReference type="SAM" id="MobiDB-lite"/>
    </source>
</evidence>
<dbReference type="Gene3D" id="2.40.30.270">
    <property type="match status" value="1"/>
</dbReference>
<keyword evidence="7" id="KW-0378">Hydrolase</keyword>
<keyword evidence="9" id="KW-0067">ATP-binding</keyword>
<dbReference type="InterPro" id="IPR014001">
    <property type="entry name" value="Helicase_ATP-bd"/>
</dbReference>
<dbReference type="Proteomes" id="UP001388673">
    <property type="component" value="Unassembled WGS sequence"/>
</dbReference>
<evidence type="ECO:0000313" key="15">
    <source>
        <dbReference type="EMBL" id="KAK8864662.1"/>
    </source>
</evidence>
<reference evidence="15 16" key="1">
    <citation type="journal article" date="2024" name="bioRxiv">
        <title>Comparative genomics of Cryptococcus and Kwoniella reveals pathogenesis evolution and contrasting karyotype dynamics via intercentromeric recombination or chromosome fusion.</title>
        <authorList>
            <person name="Coelho M.A."/>
            <person name="David-Palma M."/>
            <person name="Shea T."/>
            <person name="Bowers K."/>
            <person name="McGinley-Smith S."/>
            <person name="Mohammad A.W."/>
            <person name="Gnirke A."/>
            <person name="Yurkov A.M."/>
            <person name="Nowrousian M."/>
            <person name="Sun S."/>
            <person name="Cuomo C.A."/>
            <person name="Heitman J."/>
        </authorList>
    </citation>
    <scope>NUCLEOTIDE SEQUENCE [LARGE SCALE GENOMIC DNA]</scope>
    <source>
        <strain evidence="15 16">CBS 13917</strain>
    </source>
</reference>
<evidence type="ECO:0000256" key="11">
    <source>
        <dbReference type="ARBA" id="ARBA00048432"/>
    </source>
</evidence>
<feature type="region of interest" description="Disordered" evidence="12">
    <location>
        <begin position="103"/>
        <end position="124"/>
    </location>
</feature>
<dbReference type="GO" id="GO:0043139">
    <property type="term" value="F:5'-3' DNA helicase activity"/>
    <property type="evidence" value="ECO:0007669"/>
    <property type="project" value="TreeGrafter"/>
</dbReference>
<dbReference type="GO" id="GO:0005524">
    <property type="term" value="F:ATP binding"/>
    <property type="evidence" value="ECO:0007669"/>
    <property type="project" value="UniProtKB-KW"/>
</dbReference>
<dbReference type="PANTHER" id="PTHR43788">
    <property type="entry name" value="DNA2/NAM7 HELICASE FAMILY MEMBER"/>
    <property type="match status" value="1"/>
</dbReference>
<dbReference type="AlphaFoldDB" id="A0AAW0Z3F1"/>
<comment type="subcellular location">
    <subcellularLocation>
        <location evidence="2">Cytoplasm</location>
    </subcellularLocation>
    <subcellularLocation>
        <location evidence="1">Nucleus</location>
    </subcellularLocation>
</comment>
<gene>
    <name evidence="15" type="ORF">IAR55_001912</name>
</gene>
<dbReference type="GO" id="GO:0016787">
    <property type="term" value="F:hydrolase activity"/>
    <property type="evidence" value="ECO:0007669"/>
    <property type="project" value="UniProtKB-KW"/>
</dbReference>
<comment type="similarity">
    <text evidence="3">Belongs to the DNA2/NAM7 helicase family.</text>
</comment>
<dbReference type="EMBL" id="JBCAWK010000003">
    <property type="protein sequence ID" value="KAK8864662.1"/>
    <property type="molecule type" value="Genomic_DNA"/>
</dbReference>
<dbReference type="Pfam" id="PF21138">
    <property type="entry name" value="SMUBP-2_HCS1_1B"/>
    <property type="match status" value="1"/>
</dbReference>
<evidence type="ECO:0000256" key="8">
    <source>
        <dbReference type="ARBA" id="ARBA00022806"/>
    </source>
</evidence>
<dbReference type="GO" id="GO:0005737">
    <property type="term" value="C:cytoplasm"/>
    <property type="evidence" value="ECO:0007669"/>
    <property type="project" value="UniProtKB-SubCell"/>
</dbReference>
<evidence type="ECO:0000256" key="9">
    <source>
        <dbReference type="ARBA" id="ARBA00022840"/>
    </source>
</evidence>
<organism evidence="15 16">
    <name type="scientific">Kwoniella newhampshirensis</name>
    <dbReference type="NCBI Taxonomy" id="1651941"/>
    <lineage>
        <taxon>Eukaryota</taxon>
        <taxon>Fungi</taxon>
        <taxon>Dikarya</taxon>
        <taxon>Basidiomycota</taxon>
        <taxon>Agaricomycotina</taxon>
        <taxon>Tremellomycetes</taxon>
        <taxon>Tremellales</taxon>
        <taxon>Cryptococcaceae</taxon>
        <taxon>Kwoniella</taxon>
    </lineage>
</organism>
<feature type="domain" description="Helicase ATP-binding" evidence="14">
    <location>
        <begin position="231"/>
        <end position="501"/>
    </location>
</feature>
<keyword evidence="8" id="KW-0347">Helicase</keyword>
<keyword evidence="6" id="KW-0547">Nucleotide-binding</keyword>
<evidence type="ECO:0000256" key="3">
    <source>
        <dbReference type="ARBA" id="ARBA00007913"/>
    </source>
</evidence>
<dbReference type="InterPro" id="IPR027417">
    <property type="entry name" value="P-loop_NTPase"/>
</dbReference>
<dbReference type="InterPro" id="IPR041679">
    <property type="entry name" value="DNA2/NAM7-like_C"/>
</dbReference>
<dbReference type="SMART" id="SM00487">
    <property type="entry name" value="DEXDc"/>
    <property type="match status" value="1"/>
</dbReference>
<dbReference type="InterPro" id="IPR048761">
    <property type="entry name" value="SMUBP-2_HCS1_1B"/>
</dbReference>
<evidence type="ECO:0000256" key="7">
    <source>
        <dbReference type="ARBA" id="ARBA00022801"/>
    </source>
</evidence>
<protein>
    <recommendedName>
        <fullName evidence="4">DNA helicase</fullName>
        <ecNumber evidence="4">3.6.4.12</ecNumber>
    </recommendedName>
</protein>
<evidence type="ECO:0000256" key="5">
    <source>
        <dbReference type="ARBA" id="ARBA00022490"/>
    </source>
</evidence>
<comment type="caution">
    <text evidence="15">The sequence shown here is derived from an EMBL/GenBank/DDBJ whole genome shotgun (WGS) entry which is preliminary data.</text>
</comment>
<keyword evidence="5" id="KW-0963">Cytoplasm</keyword>
<dbReference type="Gene3D" id="3.40.50.300">
    <property type="entry name" value="P-loop containing nucleotide triphosphate hydrolases"/>
    <property type="match status" value="2"/>
</dbReference>
<dbReference type="GeneID" id="92179171"/>
<comment type="catalytic activity">
    <reaction evidence="11">
        <text>ATP + H2O = ADP + phosphate + H(+)</text>
        <dbReference type="Rhea" id="RHEA:13065"/>
        <dbReference type="ChEBI" id="CHEBI:15377"/>
        <dbReference type="ChEBI" id="CHEBI:15378"/>
        <dbReference type="ChEBI" id="CHEBI:30616"/>
        <dbReference type="ChEBI" id="CHEBI:43474"/>
        <dbReference type="ChEBI" id="CHEBI:456216"/>
        <dbReference type="EC" id="3.6.4.12"/>
    </reaction>
    <physiologicalReaction direction="left-to-right" evidence="11">
        <dbReference type="Rhea" id="RHEA:13066"/>
    </physiologicalReaction>
</comment>
<keyword evidence="10" id="KW-0539">Nucleus</keyword>
<dbReference type="SMART" id="SM00382">
    <property type="entry name" value="AAA"/>
    <property type="match status" value="1"/>
</dbReference>
<dbReference type="InterPro" id="IPR047187">
    <property type="entry name" value="SF1_C_Upf1"/>
</dbReference>
<evidence type="ECO:0000259" key="14">
    <source>
        <dbReference type="SMART" id="SM00487"/>
    </source>
</evidence>
<evidence type="ECO:0000256" key="10">
    <source>
        <dbReference type="ARBA" id="ARBA00023242"/>
    </source>
</evidence>
<dbReference type="RefSeq" id="XP_066804958.1">
    <property type="nucleotide sequence ID" value="XM_066945035.1"/>
</dbReference>
<proteinExistence type="inferred from homology"/>
<dbReference type="CDD" id="cd18808">
    <property type="entry name" value="SF1_C_Upf1"/>
    <property type="match status" value="1"/>
</dbReference>
<evidence type="ECO:0000313" key="16">
    <source>
        <dbReference type="Proteomes" id="UP001388673"/>
    </source>
</evidence>
<dbReference type="InterPro" id="IPR041677">
    <property type="entry name" value="DNA2/NAM7_AAA_11"/>
</dbReference>
<dbReference type="EC" id="3.6.4.12" evidence="4"/>
<keyword evidence="16" id="KW-1185">Reference proteome</keyword>
<dbReference type="Pfam" id="PF13087">
    <property type="entry name" value="AAA_12"/>
    <property type="match status" value="1"/>
</dbReference>
<sequence>MAVHTPQPPSHQLLDSFIGRHQYLLELERKAEEEQTRLLNSKCSPRLLEQRGLALGGLGVSSISVGLGGKSLIELHRPSAYHTLPALPSHTFRNGDTVRIEAHVQSDDTATKNKGKKKDSEDQGAVEGVVYRVGQEKIIVAVDGSKEVDLPERLRLLKLANTVTFDRMEKTLAHLRRLVVPETDAPSPYAFNLPLIDSLLGKQSPSWSDVIDTPRALKGQDHVLDGEVGWFNGNLNDSQKEAIHFCLKAEQVACIHGPPGTGKTHTLIELVFQLLARPASSSTNVPPRILVTTPSNLALDNLLLRLHALVQQVPYSSVLPRNSILRIGHPTRVHRDLIQETLDWRAANGDEGELLKDVGEELKGHLSDLGRKKGEKGALKGKERGKRWDEVRELRKEYRQREGKVVSTVVNGAQVVLATCHSAGARQLNNMIFDICIIDEATQAVEAVCWIPILKSRKLILAGDPQQLPPTIMSKEEISAVSNVYTEDVDGAMQQTSLEAKGRSIRPPRTLETTLFERLEHLYGAGIKRVLQVQYRMNEQIAIFPSETLYKSSLLSDPSVAKRKLLGLPTIDDRTSEEARDILEPNVVFFDTAGCEFFERTEGEGGDVKRAPLGEGSKSNENEAEIVAKWARKLASLGVPPAEIGIVTPYQAQVSVLSALLHEEYPDMTIGSVDGLQGQEREAIILSLVRSNATGEVGFLGEYRRLNVAMTRARRQLCVVGDSSTVSKGSKYLKKWMDWLEAEADVRWAGDEGS</sequence>
<evidence type="ECO:0000256" key="1">
    <source>
        <dbReference type="ARBA" id="ARBA00004123"/>
    </source>
</evidence>
<evidence type="ECO:0000256" key="6">
    <source>
        <dbReference type="ARBA" id="ARBA00022741"/>
    </source>
</evidence>
<dbReference type="GO" id="GO:0003723">
    <property type="term" value="F:RNA binding"/>
    <property type="evidence" value="ECO:0007669"/>
    <property type="project" value="InterPro"/>
</dbReference>
<accession>A0AAW0Z3F1</accession>
<dbReference type="FunFam" id="2.40.30.270:FF:000008">
    <property type="entry name" value="Unplaced genomic scaffold supercont2.3, whole genome shotgun sequence"/>
    <property type="match status" value="1"/>
</dbReference>
<evidence type="ECO:0000256" key="2">
    <source>
        <dbReference type="ARBA" id="ARBA00004496"/>
    </source>
</evidence>
<dbReference type="InterPro" id="IPR003593">
    <property type="entry name" value="AAA+_ATPase"/>
</dbReference>